<evidence type="ECO:0000313" key="2">
    <source>
        <dbReference type="EMBL" id="ETW77318.1"/>
    </source>
</evidence>
<organism evidence="2 3">
    <name type="scientific">Heterobasidion irregulare (strain TC 32-1)</name>
    <dbReference type="NCBI Taxonomy" id="747525"/>
    <lineage>
        <taxon>Eukaryota</taxon>
        <taxon>Fungi</taxon>
        <taxon>Dikarya</taxon>
        <taxon>Basidiomycota</taxon>
        <taxon>Agaricomycotina</taxon>
        <taxon>Agaricomycetes</taxon>
        <taxon>Russulales</taxon>
        <taxon>Bondarzewiaceae</taxon>
        <taxon>Heterobasidion</taxon>
        <taxon>Heterobasidion annosum species complex</taxon>
    </lineage>
</organism>
<protein>
    <submittedName>
        <fullName evidence="2">Uncharacterized protein</fullName>
    </submittedName>
</protein>
<dbReference type="HOGENOM" id="CLU_2373058_0_0_1"/>
<feature type="signal peptide" evidence="1">
    <location>
        <begin position="1"/>
        <end position="29"/>
    </location>
</feature>
<dbReference type="GeneID" id="20671359"/>
<feature type="chain" id="PRO_5004843895" evidence="1">
    <location>
        <begin position="30"/>
        <end position="95"/>
    </location>
</feature>
<dbReference type="RefSeq" id="XP_009550838.1">
    <property type="nucleotide sequence ID" value="XM_009552543.1"/>
</dbReference>
<dbReference type="EMBL" id="KI925463">
    <property type="protein sequence ID" value="ETW77318.1"/>
    <property type="molecule type" value="Genomic_DNA"/>
</dbReference>
<sequence length="95" mass="11037">MYTFTTNRRAYNDLIHLCIIAFFLLLSREEHTPYTPSSHDSYTRMLIRSLVYHHRPPRTLLGLIMGPSFSFVTPAFPSFTDMLSFHAGVLSYMDC</sequence>
<dbReference type="AlphaFoldDB" id="W4JUU5"/>
<evidence type="ECO:0000313" key="3">
    <source>
        <dbReference type="Proteomes" id="UP000030671"/>
    </source>
</evidence>
<accession>W4JUU5</accession>
<reference evidence="2 3" key="1">
    <citation type="journal article" date="2012" name="New Phytol.">
        <title>Insight into trade-off between wood decay and parasitism from the genome of a fungal forest pathogen.</title>
        <authorList>
            <person name="Olson A."/>
            <person name="Aerts A."/>
            <person name="Asiegbu F."/>
            <person name="Belbahri L."/>
            <person name="Bouzid O."/>
            <person name="Broberg A."/>
            <person name="Canback B."/>
            <person name="Coutinho P.M."/>
            <person name="Cullen D."/>
            <person name="Dalman K."/>
            <person name="Deflorio G."/>
            <person name="van Diepen L.T."/>
            <person name="Dunand C."/>
            <person name="Duplessis S."/>
            <person name="Durling M."/>
            <person name="Gonthier P."/>
            <person name="Grimwood J."/>
            <person name="Fossdal C.G."/>
            <person name="Hansson D."/>
            <person name="Henrissat B."/>
            <person name="Hietala A."/>
            <person name="Himmelstrand K."/>
            <person name="Hoffmeister D."/>
            <person name="Hogberg N."/>
            <person name="James T.Y."/>
            <person name="Karlsson M."/>
            <person name="Kohler A."/>
            <person name="Kues U."/>
            <person name="Lee Y.H."/>
            <person name="Lin Y.C."/>
            <person name="Lind M."/>
            <person name="Lindquist E."/>
            <person name="Lombard V."/>
            <person name="Lucas S."/>
            <person name="Lunden K."/>
            <person name="Morin E."/>
            <person name="Murat C."/>
            <person name="Park J."/>
            <person name="Raffaello T."/>
            <person name="Rouze P."/>
            <person name="Salamov A."/>
            <person name="Schmutz J."/>
            <person name="Solheim H."/>
            <person name="Stahlberg J."/>
            <person name="Velez H."/>
            <person name="de Vries R.P."/>
            <person name="Wiebenga A."/>
            <person name="Woodward S."/>
            <person name="Yakovlev I."/>
            <person name="Garbelotto M."/>
            <person name="Martin F."/>
            <person name="Grigoriev I.V."/>
            <person name="Stenlid J."/>
        </authorList>
    </citation>
    <scope>NUCLEOTIDE SEQUENCE [LARGE SCALE GENOMIC DNA]</scope>
    <source>
        <strain evidence="2 3">TC 32-1</strain>
    </source>
</reference>
<gene>
    <name evidence="2" type="ORF">HETIRDRAFT_327789</name>
</gene>
<keyword evidence="1" id="KW-0732">Signal</keyword>
<name>W4JUU5_HETIT</name>
<dbReference type="Proteomes" id="UP000030671">
    <property type="component" value="Unassembled WGS sequence"/>
</dbReference>
<proteinExistence type="predicted"/>
<evidence type="ECO:0000256" key="1">
    <source>
        <dbReference type="SAM" id="SignalP"/>
    </source>
</evidence>
<dbReference type="InParanoid" id="W4JUU5"/>
<dbReference type="KEGG" id="hir:HETIRDRAFT_327789"/>
<keyword evidence="3" id="KW-1185">Reference proteome</keyword>